<dbReference type="AlphaFoldDB" id="M1DA47"/>
<evidence type="ECO:0000313" key="1">
    <source>
        <dbReference type="EnsemblPlants" id="PGSC0003DMT400085718"/>
    </source>
</evidence>
<protein>
    <submittedName>
        <fullName evidence="1">Uncharacterized protein</fullName>
    </submittedName>
</protein>
<dbReference type="HOGENOM" id="CLU_1879091_0_0_1"/>
<accession>M1DA47</accession>
<dbReference type="Proteomes" id="UP000011115">
    <property type="component" value="Unassembled WGS sequence"/>
</dbReference>
<dbReference type="Gramene" id="PGSC0003DMT400085718">
    <property type="protein sequence ID" value="PGSC0003DMT400085718"/>
    <property type="gene ID" value="PGSC0003DMG400035289"/>
</dbReference>
<organism evidence="1 2">
    <name type="scientific">Solanum tuberosum</name>
    <name type="common">Potato</name>
    <dbReference type="NCBI Taxonomy" id="4113"/>
    <lineage>
        <taxon>Eukaryota</taxon>
        <taxon>Viridiplantae</taxon>
        <taxon>Streptophyta</taxon>
        <taxon>Embryophyta</taxon>
        <taxon>Tracheophyta</taxon>
        <taxon>Spermatophyta</taxon>
        <taxon>Magnoliopsida</taxon>
        <taxon>eudicotyledons</taxon>
        <taxon>Gunneridae</taxon>
        <taxon>Pentapetalae</taxon>
        <taxon>asterids</taxon>
        <taxon>lamiids</taxon>
        <taxon>Solanales</taxon>
        <taxon>Solanaceae</taxon>
        <taxon>Solanoideae</taxon>
        <taxon>Solaneae</taxon>
        <taxon>Solanum</taxon>
    </lineage>
</organism>
<reference evidence="2" key="1">
    <citation type="journal article" date="2011" name="Nature">
        <title>Genome sequence and analysis of the tuber crop potato.</title>
        <authorList>
            <consortium name="The Potato Genome Sequencing Consortium"/>
        </authorList>
    </citation>
    <scope>NUCLEOTIDE SEQUENCE [LARGE SCALE GENOMIC DNA]</scope>
    <source>
        <strain evidence="2">cv. DM1-3 516 R44</strain>
    </source>
</reference>
<dbReference type="InParanoid" id="M1DA47"/>
<evidence type="ECO:0000313" key="2">
    <source>
        <dbReference type="Proteomes" id="UP000011115"/>
    </source>
</evidence>
<sequence length="136" mass="14856">MTGGIGAIGGDGAGTESAVMGDDRTLAESWQDLARISALRDCGISCLPFLGGFDPLSLIVIPRALFRGGMSMLVLTMSAKTLRKTEKHFMQNYRKTIADKFTERRMRREEVAFGSVADLTFRLPVGESPNHFGKLD</sequence>
<reference evidence="1" key="2">
    <citation type="submission" date="2015-06" db="UniProtKB">
        <authorList>
            <consortium name="EnsemblPlants"/>
        </authorList>
    </citation>
    <scope>IDENTIFICATION</scope>
    <source>
        <strain evidence="1">DM1-3 516 R44</strain>
    </source>
</reference>
<name>M1DA47_SOLTU</name>
<proteinExistence type="predicted"/>
<dbReference type="EnsemblPlants" id="PGSC0003DMT400085718">
    <property type="protein sequence ID" value="PGSC0003DMT400085718"/>
    <property type="gene ID" value="PGSC0003DMG400035289"/>
</dbReference>
<dbReference type="PaxDb" id="4113-PGSC0003DMT400085718"/>
<keyword evidence="2" id="KW-1185">Reference proteome</keyword>